<protein>
    <submittedName>
        <fullName evidence="5">Metallophosphoesterase</fullName>
    </submittedName>
</protein>
<dbReference type="GO" id="GO:0008758">
    <property type="term" value="F:UDP-2,3-diacylglucosamine hydrolase activity"/>
    <property type="evidence" value="ECO:0007669"/>
    <property type="project" value="TreeGrafter"/>
</dbReference>
<dbReference type="OrthoDB" id="9780884at2"/>
<reference evidence="5 6" key="1">
    <citation type="submission" date="2019-09" db="EMBL/GenBank/DDBJ databases">
        <title>Distinct polysaccharide growth profiles of human intestinal Prevotella copri isolates.</title>
        <authorList>
            <person name="Fehlner-Peach H."/>
            <person name="Magnabosco C."/>
            <person name="Raghavan V."/>
            <person name="Scher J.U."/>
            <person name="Tett A."/>
            <person name="Cox L.M."/>
            <person name="Gottsegen C."/>
            <person name="Watters A."/>
            <person name="Wiltshire- Gordon J.D."/>
            <person name="Segata N."/>
            <person name="Bonneau R."/>
            <person name="Littman D.R."/>
        </authorList>
    </citation>
    <scope>NUCLEOTIDE SEQUENCE [LARGE SCALE GENOMIC DNA]</scope>
    <source>
        <strain evidence="6">iAA917</strain>
    </source>
</reference>
<proteinExistence type="predicted"/>
<dbReference type="InterPro" id="IPR029052">
    <property type="entry name" value="Metallo-depent_PP-like"/>
</dbReference>
<dbReference type="RefSeq" id="WP_153089861.1">
    <property type="nucleotide sequence ID" value="NZ_VZAH01000100.1"/>
</dbReference>
<dbReference type="EMBL" id="VZAH01000100">
    <property type="protein sequence ID" value="MQP14842.1"/>
    <property type="molecule type" value="Genomic_DNA"/>
</dbReference>
<evidence type="ECO:0000313" key="5">
    <source>
        <dbReference type="EMBL" id="MQP14842.1"/>
    </source>
</evidence>
<keyword evidence="3" id="KW-1133">Transmembrane helix</keyword>
<feature type="transmembrane region" description="Helical" evidence="3">
    <location>
        <begin position="37"/>
        <end position="59"/>
    </location>
</feature>
<evidence type="ECO:0000256" key="2">
    <source>
        <dbReference type="ARBA" id="ARBA00022801"/>
    </source>
</evidence>
<feature type="transmembrane region" description="Helical" evidence="3">
    <location>
        <begin position="71"/>
        <end position="89"/>
    </location>
</feature>
<feature type="transmembrane region" description="Helical" evidence="3">
    <location>
        <begin position="95"/>
        <end position="114"/>
    </location>
</feature>
<keyword evidence="3" id="KW-0812">Transmembrane</keyword>
<accession>A0A6G1VP87</accession>
<dbReference type="InterPro" id="IPR004843">
    <property type="entry name" value="Calcineurin-like_PHP"/>
</dbReference>
<evidence type="ECO:0000256" key="3">
    <source>
        <dbReference type="SAM" id="Phobius"/>
    </source>
</evidence>
<comment type="caution">
    <text evidence="5">The sequence shown here is derived from an EMBL/GenBank/DDBJ whole genome shotgun (WGS) entry which is preliminary data.</text>
</comment>
<dbReference type="Gene3D" id="3.60.21.10">
    <property type="match status" value="1"/>
</dbReference>
<dbReference type="AlphaFoldDB" id="A0A6G1VP87"/>
<evidence type="ECO:0000259" key="4">
    <source>
        <dbReference type="Pfam" id="PF00149"/>
    </source>
</evidence>
<keyword evidence="1" id="KW-0479">Metal-binding</keyword>
<feature type="domain" description="Calcineurin-like phosphoesterase" evidence="4">
    <location>
        <begin position="140"/>
        <end position="319"/>
    </location>
</feature>
<dbReference type="GO" id="GO:0046872">
    <property type="term" value="F:metal ion binding"/>
    <property type="evidence" value="ECO:0007669"/>
    <property type="project" value="UniProtKB-KW"/>
</dbReference>
<dbReference type="InterPro" id="IPR051158">
    <property type="entry name" value="Metallophosphoesterase_sf"/>
</dbReference>
<name>A0A6G1VP87_9BACT</name>
<evidence type="ECO:0000256" key="1">
    <source>
        <dbReference type="ARBA" id="ARBA00022723"/>
    </source>
</evidence>
<feature type="transmembrane region" description="Helical" evidence="3">
    <location>
        <begin position="12"/>
        <end position="31"/>
    </location>
</feature>
<gene>
    <name evidence="5" type="ORF">F7D25_10585</name>
</gene>
<dbReference type="Proteomes" id="UP000477980">
    <property type="component" value="Unassembled WGS sequence"/>
</dbReference>
<dbReference type="GO" id="GO:0016020">
    <property type="term" value="C:membrane"/>
    <property type="evidence" value="ECO:0007669"/>
    <property type="project" value="GOC"/>
</dbReference>
<dbReference type="GO" id="GO:0009245">
    <property type="term" value="P:lipid A biosynthetic process"/>
    <property type="evidence" value="ECO:0007669"/>
    <property type="project" value="TreeGrafter"/>
</dbReference>
<sequence>MNKVIKKFFRSLMYIVGIGAMTLVPDVWLWHIGVGEWPLPLAILWWIPSLLIILAEVGLQLGKFHRTSVRVLFSLILFSVMPKVVFILFEFFIPCFFAILPALAVMGWFLYGFVEGWKRLEVKYVTYSSADLPPYFDGYKILHFTDLHLGTFPKGADFVRKVVERANAEGVEMMLFTGDLVNNAADEVEPYVEDLKKLHAPDGIFSVWGNHDYCEYNTNHSLIALRKNRRLLFQLQNEMGWHQLMNEHFTVSHGMASIEIIGVENAGQPPFTNRSNLKKAMKGVAKDAFKIVLTHDPHHWRREVQKTGVHLTLAGHTHAGQLKIGNFTPAHMAFKEWGGEYWLGRQLLYVSAGLGGSFPFRLGAWPEMTVITLKRDLG</sequence>
<evidence type="ECO:0000313" key="6">
    <source>
        <dbReference type="Proteomes" id="UP000477980"/>
    </source>
</evidence>
<dbReference type="SUPFAM" id="SSF56300">
    <property type="entry name" value="Metallo-dependent phosphatases"/>
    <property type="match status" value="1"/>
</dbReference>
<dbReference type="CDD" id="cd07385">
    <property type="entry name" value="MPP_YkuE_C"/>
    <property type="match status" value="1"/>
</dbReference>
<dbReference type="PANTHER" id="PTHR31302">
    <property type="entry name" value="TRANSMEMBRANE PROTEIN WITH METALLOPHOSPHOESTERASE DOMAIN-RELATED"/>
    <property type="match status" value="1"/>
</dbReference>
<keyword evidence="3" id="KW-0472">Membrane</keyword>
<dbReference type="Pfam" id="PF00149">
    <property type="entry name" value="Metallophos"/>
    <property type="match status" value="1"/>
</dbReference>
<dbReference type="PANTHER" id="PTHR31302:SF31">
    <property type="entry name" value="PHOSPHODIESTERASE YAEI"/>
    <property type="match status" value="1"/>
</dbReference>
<organism evidence="5 6">
    <name type="scientific">Segatella copri</name>
    <dbReference type="NCBI Taxonomy" id="165179"/>
    <lineage>
        <taxon>Bacteria</taxon>
        <taxon>Pseudomonadati</taxon>
        <taxon>Bacteroidota</taxon>
        <taxon>Bacteroidia</taxon>
        <taxon>Bacteroidales</taxon>
        <taxon>Prevotellaceae</taxon>
        <taxon>Segatella</taxon>
    </lineage>
</organism>
<keyword evidence="2" id="KW-0378">Hydrolase</keyword>